<dbReference type="OrthoDB" id="10003767at2759"/>
<keyword evidence="2" id="KW-1185">Reference proteome</keyword>
<accession>A0A0U1LRV5</accession>
<dbReference type="AlphaFoldDB" id="A0A0U1LRV5"/>
<dbReference type="EMBL" id="CVMT01000002">
    <property type="protein sequence ID" value="CRG85871.1"/>
    <property type="molecule type" value="Genomic_DNA"/>
</dbReference>
<dbReference type="GO" id="GO:0005739">
    <property type="term" value="C:mitochondrion"/>
    <property type="evidence" value="ECO:0007669"/>
    <property type="project" value="TreeGrafter"/>
</dbReference>
<proteinExistence type="predicted"/>
<name>A0A0U1LRV5_TALIS</name>
<dbReference type="PANTHER" id="PTHR36091">
    <property type="entry name" value="ALTERED INHERITANCE OF MITOCHONDRIA PROTEIN 9, MITOCHONDRIAL"/>
    <property type="match status" value="1"/>
</dbReference>
<dbReference type="InterPro" id="IPR051035">
    <property type="entry name" value="Mito_inheritance_9"/>
</dbReference>
<sequence>MAQFHHICFKRIVTRFHFPSKPQRTLEEKAQRAIVPISIENIKSCDCILIGTADPRELRQFMEKYNANVSKLGFEGRKKREAVLDQESLEQILSTDRYHVKNLPIPLGAVRLLRSTVATSSRGSRYALQPQLLQGSVQETMRRRLVHFYYARLTMKQLPDHFDALRTENAMLRAKLFNCAGAHWEGDSPSLQYAMLQVHQNWPMTIDTGTPTQSTPCPVQFTEDEIRQCMTEMFKNKRTCES</sequence>
<protein>
    <submittedName>
        <fullName evidence="1">Uncharacterized protein</fullName>
    </submittedName>
</protein>
<reference evidence="1 2" key="1">
    <citation type="submission" date="2015-04" db="EMBL/GenBank/DDBJ databases">
        <authorList>
            <person name="Syromyatnikov M.Y."/>
            <person name="Popov V.N."/>
        </authorList>
    </citation>
    <scope>NUCLEOTIDE SEQUENCE [LARGE SCALE GENOMIC DNA]</scope>
    <source>
        <strain evidence="1">WF-38-12</strain>
    </source>
</reference>
<evidence type="ECO:0000313" key="2">
    <source>
        <dbReference type="Proteomes" id="UP000054383"/>
    </source>
</evidence>
<evidence type="ECO:0000313" key="1">
    <source>
        <dbReference type="EMBL" id="CRG85871.1"/>
    </source>
</evidence>
<dbReference type="STRING" id="28573.A0A0U1LRV5"/>
<dbReference type="PANTHER" id="PTHR36091:SF2">
    <property type="entry name" value="AMINOGLYCOSIDE PHOSPHOTRANSFERASE DOMAIN-CONTAINING PROTEIN"/>
    <property type="match status" value="1"/>
</dbReference>
<gene>
    <name evidence="1" type="ORF">PISL3812_02875</name>
</gene>
<dbReference type="Proteomes" id="UP000054383">
    <property type="component" value="Unassembled WGS sequence"/>
</dbReference>
<organism evidence="1 2">
    <name type="scientific">Talaromyces islandicus</name>
    <name type="common">Penicillium islandicum</name>
    <dbReference type="NCBI Taxonomy" id="28573"/>
    <lineage>
        <taxon>Eukaryota</taxon>
        <taxon>Fungi</taxon>
        <taxon>Dikarya</taxon>
        <taxon>Ascomycota</taxon>
        <taxon>Pezizomycotina</taxon>
        <taxon>Eurotiomycetes</taxon>
        <taxon>Eurotiomycetidae</taxon>
        <taxon>Eurotiales</taxon>
        <taxon>Trichocomaceae</taxon>
        <taxon>Talaromyces</taxon>
        <taxon>Talaromyces sect. Islandici</taxon>
    </lineage>
</organism>